<proteinExistence type="predicted"/>
<protein>
    <submittedName>
        <fullName evidence="1">Uncharacterized protein</fullName>
    </submittedName>
</protein>
<name>A0A6C0KM90_9ZZZZ</name>
<evidence type="ECO:0000313" key="1">
    <source>
        <dbReference type="EMBL" id="QHU17790.1"/>
    </source>
</evidence>
<sequence>MEPKIAQSLHTIITSSRHSTINNNNEGKKHDSYSRYLNKKKGEIFNKDCKCKK</sequence>
<dbReference type="EMBL" id="MN740918">
    <property type="protein sequence ID" value="QHU17790.1"/>
    <property type="molecule type" value="Genomic_DNA"/>
</dbReference>
<dbReference type="AlphaFoldDB" id="A0A6C0KM90"/>
<accession>A0A6C0KM90</accession>
<organism evidence="1">
    <name type="scientific">viral metagenome</name>
    <dbReference type="NCBI Taxonomy" id="1070528"/>
    <lineage>
        <taxon>unclassified sequences</taxon>
        <taxon>metagenomes</taxon>
        <taxon>organismal metagenomes</taxon>
    </lineage>
</organism>
<reference evidence="1" key="1">
    <citation type="journal article" date="2020" name="Nature">
        <title>Giant virus diversity and host interactions through global metagenomics.</title>
        <authorList>
            <person name="Schulz F."/>
            <person name="Roux S."/>
            <person name="Paez-Espino D."/>
            <person name="Jungbluth S."/>
            <person name="Walsh D.A."/>
            <person name="Denef V.J."/>
            <person name="McMahon K.D."/>
            <person name="Konstantinidis K.T."/>
            <person name="Eloe-Fadrosh E.A."/>
            <person name="Kyrpides N.C."/>
            <person name="Woyke T."/>
        </authorList>
    </citation>
    <scope>NUCLEOTIDE SEQUENCE</scope>
    <source>
        <strain evidence="1">GVMAG-S-3300012919-55</strain>
    </source>
</reference>